<accession>A0A239EBK1</accession>
<dbReference type="STRING" id="398843.A3K89_03585"/>
<name>A0A239EBK1_9NOCA</name>
<dbReference type="Pfam" id="PF11010">
    <property type="entry name" value="DUF2848"/>
    <property type="match status" value="1"/>
</dbReference>
<proteinExistence type="predicted"/>
<keyword evidence="2" id="KW-1185">Reference proteome</keyword>
<dbReference type="EMBL" id="FZOW01000002">
    <property type="protein sequence ID" value="SNS42055.1"/>
    <property type="molecule type" value="Genomic_DNA"/>
</dbReference>
<evidence type="ECO:0000313" key="2">
    <source>
        <dbReference type="Proteomes" id="UP000198327"/>
    </source>
</evidence>
<evidence type="ECO:0000313" key="1">
    <source>
        <dbReference type="EMBL" id="SNS42055.1"/>
    </source>
</evidence>
<dbReference type="AlphaFoldDB" id="A0A239EBK1"/>
<dbReference type="InterPro" id="IPR021269">
    <property type="entry name" value="DUF2848"/>
</dbReference>
<dbReference type="Proteomes" id="UP000198327">
    <property type="component" value="Unassembled WGS sequence"/>
</dbReference>
<dbReference type="InterPro" id="IPR036663">
    <property type="entry name" value="Fumarylacetoacetase_C_sf"/>
</dbReference>
<dbReference type="GO" id="GO:0003824">
    <property type="term" value="F:catalytic activity"/>
    <property type="evidence" value="ECO:0007669"/>
    <property type="project" value="InterPro"/>
</dbReference>
<dbReference type="RefSeq" id="WP_089243408.1">
    <property type="nucleotide sequence ID" value="NZ_FZOW01000002.1"/>
</dbReference>
<sequence length="224" mass="24230">MLTFTLPDGTTESVEPLNLLNAGYAGRNQEEVAHHIAELAELGVPAPTVTPAMYPISPYLAQQTDTVHVQHGRTSGEAEWALVILGDTDDDVLLTVACDHTDRDLEVHSVAWSKNASPDVLGSAAWRLSDVADRIDDITLKAWVGDTPIQTGSLADLLAPKYWLDVLRERGLFKRGTILISGTISMHPGVDQFAEAWKVEMADAATGNVLTCAYDVIRMAEPIG</sequence>
<protein>
    <recommendedName>
        <fullName evidence="3">DUF2848 domain-containing protein</fullName>
    </recommendedName>
</protein>
<dbReference type="Gene3D" id="3.90.850.10">
    <property type="entry name" value="Fumarylacetoacetase-like, C-terminal domain"/>
    <property type="match status" value="1"/>
</dbReference>
<reference evidence="2" key="1">
    <citation type="submission" date="2017-06" db="EMBL/GenBank/DDBJ databases">
        <authorList>
            <person name="Varghese N."/>
            <person name="Submissions S."/>
        </authorList>
    </citation>
    <scope>NUCLEOTIDE SEQUENCE [LARGE SCALE GENOMIC DNA]</scope>
    <source>
        <strain evidence="2">JCM 23211</strain>
    </source>
</reference>
<dbReference type="SUPFAM" id="SSF56529">
    <property type="entry name" value="FAH"/>
    <property type="match status" value="1"/>
</dbReference>
<organism evidence="1 2">
    <name type="scientific">Rhodococcoides kyotonense</name>
    <dbReference type="NCBI Taxonomy" id="398843"/>
    <lineage>
        <taxon>Bacteria</taxon>
        <taxon>Bacillati</taxon>
        <taxon>Actinomycetota</taxon>
        <taxon>Actinomycetes</taxon>
        <taxon>Mycobacteriales</taxon>
        <taxon>Nocardiaceae</taxon>
        <taxon>Rhodococcoides</taxon>
    </lineage>
</organism>
<dbReference type="OrthoDB" id="9792678at2"/>
<gene>
    <name evidence="1" type="ORF">SAMN05421642_102301</name>
</gene>
<evidence type="ECO:0008006" key="3">
    <source>
        <dbReference type="Google" id="ProtNLM"/>
    </source>
</evidence>